<dbReference type="GO" id="GO:0006313">
    <property type="term" value="P:DNA transposition"/>
    <property type="evidence" value="ECO:0007669"/>
    <property type="project" value="InterPro"/>
</dbReference>
<dbReference type="SUPFAM" id="SSF46689">
    <property type="entry name" value="Homeodomain-like"/>
    <property type="match status" value="1"/>
</dbReference>
<dbReference type="GO" id="GO:0004803">
    <property type="term" value="F:transposase activity"/>
    <property type="evidence" value="ECO:0007669"/>
    <property type="project" value="InterPro"/>
</dbReference>
<dbReference type="EMBL" id="LAZR01050742">
    <property type="protein sequence ID" value="KKK86670.1"/>
    <property type="molecule type" value="Genomic_DNA"/>
</dbReference>
<dbReference type="Pfam" id="PF01527">
    <property type="entry name" value="HTH_Tnp_1"/>
    <property type="match status" value="1"/>
</dbReference>
<reference evidence="1" key="1">
    <citation type="journal article" date="2015" name="Nature">
        <title>Complex archaea that bridge the gap between prokaryotes and eukaryotes.</title>
        <authorList>
            <person name="Spang A."/>
            <person name="Saw J.H."/>
            <person name="Jorgensen S.L."/>
            <person name="Zaremba-Niedzwiedzka K."/>
            <person name="Martijn J."/>
            <person name="Lind A.E."/>
            <person name="van Eijk R."/>
            <person name="Schleper C."/>
            <person name="Guy L."/>
            <person name="Ettema T.J."/>
        </authorList>
    </citation>
    <scope>NUCLEOTIDE SEQUENCE</scope>
</reference>
<sequence length="55" mass="6522">MARRSYRPEQIIKKLREAEVLLSQGSTIGEAARKIGVTDMTYYRWRREYGGMRIE</sequence>
<protein>
    <recommendedName>
        <fullName evidence="2">HTH psq-type domain-containing protein</fullName>
    </recommendedName>
</protein>
<dbReference type="AlphaFoldDB" id="A0A0F8ZKV0"/>
<evidence type="ECO:0000313" key="1">
    <source>
        <dbReference type="EMBL" id="KKK86670.1"/>
    </source>
</evidence>
<accession>A0A0F8ZKV0</accession>
<dbReference type="InterPro" id="IPR009057">
    <property type="entry name" value="Homeodomain-like_sf"/>
</dbReference>
<proteinExistence type="predicted"/>
<dbReference type="GO" id="GO:0003677">
    <property type="term" value="F:DNA binding"/>
    <property type="evidence" value="ECO:0007669"/>
    <property type="project" value="InterPro"/>
</dbReference>
<organism evidence="1">
    <name type="scientific">marine sediment metagenome</name>
    <dbReference type="NCBI Taxonomy" id="412755"/>
    <lineage>
        <taxon>unclassified sequences</taxon>
        <taxon>metagenomes</taxon>
        <taxon>ecological metagenomes</taxon>
    </lineage>
</organism>
<name>A0A0F8ZKV0_9ZZZZ</name>
<dbReference type="InterPro" id="IPR002514">
    <property type="entry name" value="Transposase_8"/>
</dbReference>
<evidence type="ECO:0008006" key="2">
    <source>
        <dbReference type="Google" id="ProtNLM"/>
    </source>
</evidence>
<comment type="caution">
    <text evidence="1">The sequence shown here is derived from an EMBL/GenBank/DDBJ whole genome shotgun (WGS) entry which is preliminary data.</text>
</comment>
<gene>
    <name evidence="1" type="ORF">LCGC14_2760920</name>
</gene>